<evidence type="ECO:0000313" key="3">
    <source>
        <dbReference type="Proteomes" id="UP000094565"/>
    </source>
</evidence>
<dbReference type="Pfam" id="PF06916">
    <property type="entry name" value="FAM210A-B_dom"/>
    <property type="match status" value="1"/>
</dbReference>
<dbReference type="Proteomes" id="UP000094565">
    <property type="component" value="Chromosome 2"/>
</dbReference>
<proteinExistence type="predicted"/>
<name>A0A1B2JAD3_PICPA</name>
<dbReference type="InterPro" id="IPR045866">
    <property type="entry name" value="FAM210A/B-like"/>
</dbReference>
<dbReference type="PANTHER" id="PTHR21377:SF0">
    <property type="entry name" value="PROTEIN FAM210B, MITOCHONDRIAL"/>
    <property type="match status" value="1"/>
</dbReference>
<reference evidence="2 3" key="1">
    <citation type="submission" date="2016-02" db="EMBL/GenBank/DDBJ databases">
        <title>Comparative genomic and transcriptomic foundation for Pichia pastoris.</title>
        <authorList>
            <person name="Love K.R."/>
            <person name="Shah K.A."/>
            <person name="Whittaker C.A."/>
            <person name="Wu J."/>
            <person name="Bartlett M.C."/>
            <person name="Ma D."/>
            <person name="Leeson R.L."/>
            <person name="Priest M."/>
            <person name="Young S.K."/>
            <person name="Love J.C."/>
        </authorList>
    </citation>
    <scope>NUCLEOTIDE SEQUENCE [LARGE SCALE GENOMIC DNA]</scope>
    <source>
        <strain evidence="2 3">ATCC 28485</strain>
    </source>
</reference>
<protein>
    <submittedName>
        <fullName evidence="2">BA75_02164T0</fullName>
    </submittedName>
</protein>
<evidence type="ECO:0000313" key="2">
    <source>
        <dbReference type="EMBL" id="ANZ75017.1"/>
    </source>
</evidence>
<sequence>MLRLGLRASLRPLRSSVTPLRLANSVRLQSSSSAKKPTGIKKLFQEYGYSALGVYLGLTALDLPLCFLAVHSMGQEKVGELQNKVKKFFGFSPKEVEATDKEDDYWSIILAEFFIAYGIHKSLIFIRVPMTAAITPALVKKLRSLGFNVGKTKLTTIASATKESVSQHGIKHTMSTKGASEVVSKANQVKPIDYTASDPKFGKSPNKRQKWWNLFF</sequence>
<dbReference type="InterPro" id="IPR009688">
    <property type="entry name" value="FAM210A/B-like_dom"/>
</dbReference>
<dbReference type="OrthoDB" id="426386at2759"/>
<dbReference type="AlphaFoldDB" id="A0A1B2JAD3"/>
<gene>
    <name evidence="2" type="ORF">ATY40_BA7502164</name>
</gene>
<evidence type="ECO:0000259" key="1">
    <source>
        <dbReference type="Pfam" id="PF06916"/>
    </source>
</evidence>
<organism evidence="2 3">
    <name type="scientific">Komagataella pastoris</name>
    <name type="common">Yeast</name>
    <name type="synonym">Pichia pastoris</name>
    <dbReference type="NCBI Taxonomy" id="4922"/>
    <lineage>
        <taxon>Eukaryota</taxon>
        <taxon>Fungi</taxon>
        <taxon>Dikarya</taxon>
        <taxon>Ascomycota</taxon>
        <taxon>Saccharomycotina</taxon>
        <taxon>Pichiomycetes</taxon>
        <taxon>Pichiales</taxon>
        <taxon>Pichiaceae</taxon>
        <taxon>Komagataella</taxon>
    </lineage>
</organism>
<dbReference type="GO" id="GO:0005739">
    <property type="term" value="C:mitochondrion"/>
    <property type="evidence" value="ECO:0007669"/>
    <property type="project" value="TreeGrafter"/>
</dbReference>
<dbReference type="PANTHER" id="PTHR21377">
    <property type="entry name" value="PROTEIN FAM210B, MITOCHONDRIAL"/>
    <property type="match status" value="1"/>
</dbReference>
<keyword evidence="3" id="KW-1185">Reference proteome</keyword>
<accession>A0A1B2JAD3</accession>
<dbReference type="EMBL" id="CP014585">
    <property type="protein sequence ID" value="ANZ75017.1"/>
    <property type="molecule type" value="Genomic_DNA"/>
</dbReference>
<feature type="domain" description="DUF1279" evidence="1">
    <location>
        <begin position="39"/>
        <end position="136"/>
    </location>
</feature>